<evidence type="ECO:0000256" key="1">
    <source>
        <dbReference type="SAM" id="Coils"/>
    </source>
</evidence>
<feature type="transmembrane region" description="Helical" evidence="2">
    <location>
        <begin position="81"/>
        <end position="105"/>
    </location>
</feature>
<keyword evidence="2" id="KW-0812">Transmembrane</keyword>
<dbReference type="PANTHER" id="PTHR40547:SF1">
    <property type="entry name" value="SLL0298 PROTEIN"/>
    <property type="match status" value="1"/>
</dbReference>
<protein>
    <submittedName>
        <fullName evidence="4">DUF2062 domain-containing protein</fullName>
    </submittedName>
</protein>
<accession>A0A8J7LKK8</accession>
<keyword evidence="5" id="KW-1185">Reference proteome</keyword>
<feature type="transmembrane region" description="Helical" evidence="2">
    <location>
        <begin position="158"/>
        <end position="188"/>
    </location>
</feature>
<dbReference type="AlphaFoldDB" id="A0A8J7LKK8"/>
<evidence type="ECO:0000313" key="5">
    <source>
        <dbReference type="Proteomes" id="UP000640583"/>
    </source>
</evidence>
<keyword evidence="2" id="KW-0472">Membrane</keyword>
<evidence type="ECO:0000259" key="3">
    <source>
        <dbReference type="Pfam" id="PF09835"/>
    </source>
</evidence>
<keyword evidence="2" id="KW-1133">Transmembrane helix</keyword>
<dbReference type="PANTHER" id="PTHR40547">
    <property type="entry name" value="SLL0298 PROTEIN"/>
    <property type="match status" value="1"/>
</dbReference>
<evidence type="ECO:0000256" key="2">
    <source>
        <dbReference type="SAM" id="Phobius"/>
    </source>
</evidence>
<evidence type="ECO:0000313" key="4">
    <source>
        <dbReference type="EMBL" id="MBI1492909.1"/>
    </source>
</evidence>
<feature type="coiled-coil region" evidence="1">
    <location>
        <begin position="209"/>
        <end position="257"/>
    </location>
</feature>
<dbReference type="Proteomes" id="UP000640583">
    <property type="component" value="Unassembled WGS sequence"/>
</dbReference>
<name>A0A8J7LKK8_9RHOB</name>
<proteinExistence type="predicted"/>
<organism evidence="4 5">
    <name type="scientific">Halocynthiibacter styelae</name>
    <dbReference type="NCBI Taxonomy" id="2761955"/>
    <lineage>
        <taxon>Bacteria</taxon>
        <taxon>Pseudomonadati</taxon>
        <taxon>Pseudomonadota</taxon>
        <taxon>Alphaproteobacteria</taxon>
        <taxon>Rhodobacterales</taxon>
        <taxon>Paracoccaceae</taxon>
        <taxon>Halocynthiibacter</taxon>
    </lineage>
</organism>
<dbReference type="Pfam" id="PF09835">
    <property type="entry name" value="DUF2062"/>
    <property type="match status" value="1"/>
</dbReference>
<sequence>MVFKRRDKRSNLVALRDFFWPKTGWKRAYLYVKHRLQRLPDPPHRIARGIFAGVFTSFTPFFGLHFFVAAFISFILRGNVIAALLATFFGNPLTFPFIGLSSLKLGQYLLGLMGRDVPVAVVGQQDVGVGATLWRNFLAMFNDQDANWGFLWDFYNTFFLPYLVGGILPGLIAGIICYYITVPVIDLYQKRRKGRLRQKFEEIRAQKAAKAAEGAAVQAAEKAEQARLNWQDAQEVAMEAAEKAVEARQEAEKKTTETPG</sequence>
<gene>
    <name evidence="4" type="ORF">H1D41_04600</name>
</gene>
<comment type="caution">
    <text evidence="4">The sequence shown here is derived from an EMBL/GenBank/DDBJ whole genome shotgun (WGS) entry which is preliminary data.</text>
</comment>
<feature type="domain" description="DUF2062" evidence="3">
    <location>
        <begin position="27"/>
        <end position="192"/>
    </location>
</feature>
<dbReference type="EMBL" id="JADCKQ010000003">
    <property type="protein sequence ID" value="MBI1492909.1"/>
    <property type="molecule type" value="Genomic_DNA"/>
</dbReference>
<feature type="transmembrane region" description="Helical" evidence="2">
    <location>
        <begin position="50"/>
        <end position="75"/>
    </location>
</feature>
<keyword evidence="1" id="KW-0175">Coiled coil</keyword>
<dbReference type="InterPro" id="IPR018639">
    <property type="entry name" value="DUF2062"/>
</dbReference>
<reference evidence="4" key="1">
    <citation type="submission" date="2020-10" db="EMBL/GenBank/DDBJ databases">
        <title>Paenihalocynthiibacter styelae gen. nov., sp. nov., isolated from stalked sea squirt Styela clava.</title>
        <authorList>
            <person name="Kim Y.-O."/>
            <person name="Yoon J.-H."/>
        </authorList>
    </citation>
    <scope>NUCLEOTIDE SEQUENCE</scope>
    <source>
        <strain evidence="4">MYP1-1</strain>
    </source>
</reference>